<dbReference type="Proteomes" id="UP000660745">
    <property type="component" value="Unassembled WGS sequence"/>
</dbReference>
<dbReference type="Pfam" id="PF07291">
    <property type="entry name" value="MauE"/>
    <property type="match status" value="1"/>
</dbReference>
<keyword evidence="4 5" id="KW-0472">Membrane</keyword>
<feature type="domain" description="Methylamine utilisation protein MauE" evidence="6">
    <location>
        <begin position="3"/>
        <end position="132"/>
    </location>
</feature>
<keyword evidence="8" id="KW-1185">Reference proteome</keyword>
<evidence type="ECO:0000256" key="2">
    <source>
        <dbReference type="ARBA" id="ARBA00022692"/>
    </source>
</evidence>
<dbReference type="InterPro" id="IPR009908">
    <property type="entry name" value="Methylamine_util_MauE"/>
</dbReference>
<name>A0A917ZZK6_9ACTN</name>
<dbReference type="AlphaFoldDB" id="A0A917ZZK6"/>
<feature type="transmembrane region" description="Helical" evidence="5">
    <location>
        <begin position="148"/>
        <end position="167"/>
    </location>
</feature>
<reference evidence="7" key="2">
    <citation type="submission" date="2020-09" db="EMBL/GenBank/DDBJ databases">
        <authorList>
            <person name="Sun Q."/>
            <person name="Zhou Y."/>
        </authorList>
    </citation>
    <scope>NUCLEOTIDE SEQUENCE</scope>
    <source>
        <strain evidence="7">CGMCC 4.7430</strain>
    </source>
</reference>
<accession>A0A917ZZK6</accession>
<keyword evidence="3 5" id="KW-1133">Transmembrane helix</keyword>
<keyword evidence="2 5" id="KW-0812">Transmembrane</keyword>
<evidence type="ECO:0000256" key="3">
    <source>
        <dbReference type="ARBA" id="ARBA00022989"/>
    </source>
</evidence>
<evidence type="ECO:0000256" key="5">
    <source>
        <dbReference type="SAM" id="Phobius"/>
    </source>
</evidence>
<evidence type="ECO:0000259" key="6">
    <source>
        <dbReference type="Pfam" id="PF07291"/>
    </source>
</evidence>
<protein>
    <submittedName>
        <fullName evidence="7">Methylamine utilization protein MauE</fullName>
    </submittedName>
</protein>
<dbReference type="GO" id="GO:0030416">
    <property type="term" value="P:methylamine metabolic process"/>
    <property type="evidence" value="ECO:0007669"/>
    <property type="project" value="InterPro"/>
</dbReference>
<dbReference type="RefSeq" id="WP_189137028.1">
    <property type="nucleotide sequence ID" value="NZ_BMNK01000001.1"/>
</dbReference>
<feature type="transmembrane region" description="Helical" evidence="5">
    <location>
        <begin position="121"/>
        <end position="142"/>
    </location>
</feature>
<organism evidence="7 8">
    <name type="scientific">Nonomuraea glycinis</name>
    <dbReference type="NCBI Taxonomy" id="2047744"/>
    <lineage>
        <taxon>Bacteria</taxon>
        <taxon>Bacillati</taxon>
        <taxon>Actinomycetota</taxon>
        <taxon>Actinomycetes</taxon>
        <taxon>Streptosporangiales</taxon>
        <taxon>Streptosporangiaceae</taxon>
        <taxon>Nonomuraea</taxon>
    </lineage>
</organism>
<sequence>MIAYIGFGCRVLLAVVFFAAAASKVRGRRDRAEFRASLGAFGVKPRWRSAVAAAVIMCELATAALLAVDVTALAGLGVGAALLIVFTTAISSVLRQGTSASCRCFGASAQPLGRRHLVRNAILLSIAAAGVAGASPTTALGAAGWNPAALLVSGFVAVVLAALVISYDDLVAVVLPR</sequence>
<dbReference type="EMBL" id="BMNK01000001">
    <property type="protein sequence ID" value="GGP02045.1"/>
    <property type="molecule type" value="Genomic_DNA"/>
</dbReference>
<evidence type="ECO:0000313" key="8">
    <source>
        <dbReference type="Proteomes" id="UP000660745"/>
    </source>
</evidence>
<dbReference type="GO" id="GO:0016020">
    <property type="term" value="C:membrane"/>
    <property type="evidence" value="ECO:0007669"/>
    <property type="project" value="UniProtKB-SubCell"/>
</dbReference>
<evidence type="ECO:0000256" key="4">
    <source>
        <dbReference type="ARBA" id="ARBA00023136"/>
    </source>
</evidence>
<feature type="transmembrane region" description="Helical" evidence="5">
    <location>
        <begin position="73"/>
        <end position="94"/>
    </location>
</feature>
<feature type="transmembrane region" description="Helical" evidence="5">
    <location>
        <begin position="47"/>
        <end position="67"/>
    </location>
</feature>
<gene>
    <name evidence="7" type="ORF">GCM10012278_07710</name>
</gene>
<proteinExistence type="predicted"/>
<evidence type="ECO:0000256" key="1">
    <source>
        <dbReference type="ARBA" id="ARBA00004141"/>
    </source>
</evidence>
<comment type="caution">
    <text evidence="7">The sequence shown here is derived from an EMBL/GenBank/DDBJ whole genome shotgun (WGS) entry which is preliminary data.</text>
</comment>
<reference evidence="7" key="1">
    <citation type="journal article" date="2014" name="Int. J. Syst. Evol. Microbiol.">
        <title>Complete genome sequence of Corynebacterium casei LMG S-19264T (=DSM 44701T), isolated from a smear-ripened cheese.</title>
        <authorList>
            <consortium name="US DOE Joint Genome Institute (JGI-PGF)"/>
            <person name="Walter F."/>
            <person name="Albersmeier A."/>
            <person name="Kalinowski J."/>
            <person name="Ruckert C."/>
        </authorList>
    </citation>
    <scope>NUCLEOTIDE SEQUENCE</scope>
    <source>
        <strain evidence="7">CGMCC 4.7430</strain>
    </source>
</reference>
<comment type="subcellular location">
    <subcellularLocation>
        <location evidence="1">Membrane</location>
        <topology evidence="1">Multi-pass membrane protein</topology>
    </subcellularLocation>
</comment>
<feature type="transmembrane region" description="Helical" evidence="5">
    <location>
        <begin position="6"/>
        <end position="26"/>
    </location>
</feature>
<evidence type="ECO:0000313" key="7">
    <source>
        <dbReference type="EMBL" id="GGP02045.1"/>
    </source>
</evidence>